<keyword evidence="4" id="KW-1185">Reference proteome</keyword>
<dbReference type="SMART" id="SM00463">
    <property type="entry name" value="SMR"/>
    <property type="match status" value="1"/>
</dbReference>
<sequence length="110" mass="11985">MVYYPEMSKKTRPGIPGGKSPGNPGYPDAVPSLDLHGLTVVEALPEVDEFLHSSFRAGYFRVRVIHGKGTGVLKLEVARYLATHPLVLRYQSSDSYHGGSGATEVDITNR</sequence>
<evidence type="ECO:0000313" key="3">
    <source>
        <dbReference type="EMBL" id="APV45185.1"/>
    </source>
</evidence>
<dbReference type="PANTHER" id="PTHR35562">
    <property type="entry name" value="DNA ENDONUCLEASE SMRA-RELATED"/>
    <property type="match status" value="1"/>
</dbReference>
<proteinExistence type="predicted"/>
<dbReference type="Pfam" id="PF01713">
    <property type="entry name" value="Smr"/>
    <property type="match status" value="1"/>
</dbReference>
<organism evidence="3 4">
    <name type="scientific">Dehalogenimonas formicexedens</name>
    <dbReference type="NCBI Taxonomy" id="1839801"/>
    <lineage>
        <taxon>Bacteria</taxon>
        <taxon>Bacillati</taxon>
        <taxon>Chloroflexota</taxon>
        <taxon>Dehalococcoidia</taxon>
        <taxon>Dehalococcoidales</taxon>
        <taxon>Dehalococcoidaceae</taxon>
        <taxon>Dehalogenimonas</taxon>
    </lineage>
</organism>
<dbReference type="Gene3D" id="3.30.1370.110">
    <property type="match status" value="1"/>
</dbReference>
<dbReference type="AlphaFoldDB" id="A0A1P8F9R6"/>
<feature type="region of interest" description="Disordered" evidence="1">
    <location>
        <begin position="1"/>
        <end position="28"/>
    </location>
</feature>
<dbReference type="PROSITE" id="PS50828">
    <property type="entry name" value="SMR"/>
    <property type="match status" value="1"/>
</dbReference>
<dbReference type="PANTHER" id="PTHR35562:SF2">
    <property type="entry name" value="DNA ENDONUCLEASE SMRA-RELATED"/>
    <property type="match status" value="1"/>
</dbReference>
<gene>
    <name evidence="3" type="ORF">Dform_01867</name>
</gene>
<dbReference type="STRING" id="1839801.Dform_01867"/>
<evidence type="ECO:0000256" key="1">
    <source>
        <dbReference type="SAM" id="MobiDB-lite"/>
    </source>
</evidence>
<dbReference type="SUPFAM" id="SSF160443">
    <property type="entry name" value="SMR domain-like"/>
    <property type="match status" value="1"/>
</dbReference>
<evidence type="ECO:0000259" key="2">
    <source>
        <dbReference type="PROSITE" id="PS50828"/>
    </source>
</evidence>
<name>A0A1P8F9R6_9CHLR</name>
<dbReference type="KEGG" id="dfo:Dform_01867"/>
<dbReference type="EMBL" id="CP018258">
    <property type="protein sequence ID" value="APV45185.1"/>
    <property type="molecule type" value="Genomic_DNA"/>
</dbReference>
<protein>
    <submittedName>
        <fullName evidence="3">DNA mismatch repair protein MutS2</fullName>
    </submittedName>
</protein>
<accession>A0A1P8F9R6</accession>
<evidence type="ECO:0000313" key="4">
    <source>
        <dbReference type="Proteomes" id="UP000185934"/>
    </source>
</evidence>
<dbReference type="InterPro" id="IPR036063">
    <property type="entry name" value="Smr_dom_sf"/>
</dbReference>
<reference evidence="4" key="1">
    <citation type="submission" date="2016-11" db="EMBL/GenBank/DDBJ databases">
        <title>Dehalogenimonas formicexedens sp. nov., a chlorinated alkane respiring bacterium isolated from contaminated groundwater.</title>
        <authorList>
            <person name="Key T.A."/>
            <person name="Bowman K.S."/>
            <person name="Lee I."/>
            <person name="Chun J."/>
            <person name="Albuquerque L."/>
            <person name="da Costa M.S."/>
            <person name="Rainey F.A."/>
            <person name="Moe W.M."/>
        </authorList>
    </citation>
    <scope>NUCLEOTIDE SEQUENCE [LARGE SCALE GENOMIC DNA]</scope>
    <source>
        <strain evidence="4">NSZ-14</strain>
    </source>
</reference>
<dbReference type="Proteomes" id="UP000185934">
    <property type="component" value="Chromosome"/>
</dbReference>
<dbReference type="InterPro" id="IPR002625">
    <property type="entry name" value="Smr_dom"/>
</dbReference>
<feature type="domain" description="Smr" evidence="2">
    <location>
        <begin position="33"/>
        <end position="108"/>
    </location>
</feature>